<dbReference type="EMBL" id="JAZHXI010000012">
    <property type="protein sequence ID" value="KAL2065306.1"/>
    <property type="molecule type" value="Genomic_DNA"/>
</dbReference>
<sequence length="245" mass="28500">MAIEMSFDLIRIQGGEPEKQDKEHNSRVWLDAVNTGPEFKPDIRTRPKRQAFINAEKAIVYRVQKNKNRKKTKLGKDQLLPFEEAVFWAAVEPETADMTEDFIKATAKPFEERTTREHDVIRLYWNLGYSLDPVLNFESSEVTQRHLESRMYGVIWSGKNEPSTKIASAKEIKTPKSQFLKQTRRKCRVGIRAHEQPSFFSSHQANHFITFVFVSSDQFHSLVLSYLIVHLSQSIYLLNLLTKIN</sequence>
<protein>
    <submittedName>
        <fullName evidence="1">Uncharacterized protein</fullName>
    </submittedName>
</protein>
<gene>
    <name evidence="1" type="ORF">VTL71DRAFT_2975</name>
</gene>
<reference evidence="1 2" key="1">
    <citation type="journal article" date="2024" name="Commun. Biol.">
        <title>Comparative genomic analysis of thermophilic fungi reveals convergent evolutionary adaptations and gene losses.</title>
        <authorList>
            <person name="Steindorff A.S."/>
            <person name="Aguilar-Pontes M.V."/>
            <person name="Robinson A.J."/>
            <person name="Andreopoulos B."/>
            <person name="LaButti K."/>
            <person name="Kuo A."/>
            <person name="Mondo S."/>
            <person name="Riley R."/>
            <person name="Otillar R."/>
            <person name="Haridas S."/>
            <person name="Lipzen A."/>
            <person name="Grimwood J."/>
            <person name="Schmutz J."/>
            <person name="Clum A."/>
            <person name="Reid I.D."/>
            <person name="Moisan M.C."/>
            <person name="Butler G."/>
            <person name="Nguyen T.T.M."/>
            <person name="Dewar K."/>
            <person name="Conant G."/>
            <person name="Drula E."/>
            <person name="Henrissat B."/>
            <person name="Hansel C."/>
            <person name="Singer S."/>
            <person name="Hutchinson M.I."/>
            <person name="de Vries R.P."/>
            <person name="Natvig D.O."/>
            <person name="Powell A.J."/>
            <person name="Tsang A."/>
            <person name="Grigoriev I.V."/>
        </authorList>
    </citation>
    <scope>NUCLEOTIDE SEQUENCE [LARGE SCALE GENOMIC DNA]</scope>
    <source>
        <strain evidence="1 2">CBS 494.80</strain>
    </source>
</reference>
<name>A0ABR4C5U5_9HELO</name>
<evidence type="ECO:0000313" key="1">
    <source>
        <dbReference type="EMBL" id="KAL2065306.1"/>
    </source>
</evidence>
<keyword evidence="2" id="KW-1185">Reference proteome</keyword>
<proteinExistence type="predicted"/>
<organism evidence="1 2">
    <name type="scientific">Oculimacula yallundae</name>
    <dbReference type="NCBI Taxonomy" id="86028"/>
    <lineage>
        <taxon>Eukaryota</taxon>
        <taxon>Fungi</taxon>
        <taxon>Dikarya</taxon>
        <taxon>Ascomycota</taxon>
        <taxon>Pezizomycotina</taxon>
        <taxon>Leotiomycetes</taxon>
        <taxon>Helotiales</taxon>
        <taxon>Ploettnerulaceae</taxon>
        <taxon>Oculimacula</taxon>
    </lineage>
</organism>
<comment type="caution">
    <text evidence="1">The sequence shown here is derived from an EMBL/GenBank/DDBJ whole genome shotgun (WGS) entry which is preliminary data.</text>
</comment>
<dbReference type="Proteomes" id="UP001595075">
    <property type="component" value="Unassembled WGS sequence"/>
</dbReference>
<accession>A0ABR4C5U5</accession>
<evidence type="ECO:0000313" key="2">
    <source>
        <dbReference type="Proteomes" id="UP001595075"/>
    </source>
</evidence>